<name>A0AAU7DLW8_9BACT</name>
<gene>
    <name evidence="4" type="ORF">P8935_06125</name>
</gene>
<dbReference type="InterPro" id="IPR046534">
    <property type="entry name" value="DUF6599"/>
</dbReference>
<dbReference type="EMBL" id="CP121196">
    <property type="protein sequence ID" value="XBH18889.1"/>
    <property type="molecule type" value="Genomic_DNA"/>
</dbReference>
<evidence type="ECO:0000256" key="3">
    <source>
        <dbReference type="SAM" id="SignalP"/>
    </source>
</evidence>
<keyword evidence="3" id="KW-0732">Signal</keyword>
<feature type="region of interest" description="Disordered" evidence="1">
    <location>
        <begin position="28"/>
        <end position="49"/>
    </location>
</feature>
<evidence type="ECO:0000313" key="4">
    <source>
        <dbReference type="EMBL" id="XBH18889.1"/>
    </source>
</evidence>
<dbReference type="RefSeq" id="WP_348264107.1">
    <property type="nucleotide sequence ID" value="NZ_CP121196.1"/>
</dbReference>
<keyword evidence="2" id="KW-0472">Membrane</keyword>
<feature type="transmembrane region" description="Helical" evidence="2">
    <location>
        <begin position="343"/>
        <end position="366"/>
    </location>
</feature>
<evidence type="ECO:0000256" key="2">
    <source>
        <dbReference type="SAM" id="Phobius"/>
    </source>
</evidence>
<feature type="compositionally biased region" description="Low complexity" evidence="1">
    <location>
        <begin position="28"/>
        <end position="41"/>
    </location>
</feature>
<evidence type="ECO:0000256" key="1">
    <source>
        <dbReference type="SAM" id="MobiDB-lite"/>
    </source>
</evidence>
<protein>
    <submittedName>
        <fullName evidence="4">Uncharacterized protein</fullName>
    </submittedName>
</protein>
<sequence length="395" mass="41752">MRWMAMAAGVMVLAGAGMRMEAQAAAPAKASPNSAKPAPMMVTTGSPTAAKDRPVLPEAFAGWVATDKPKVLTDAAELDSANAAALKEYGNQGGIVASYKRSDETLTVKALSFQDVSGAYGAYSFYRQNGWPKADIGTGGTSDKNRVLFWKGSTVVDATFSKVGPMSASELRDLAKDLPMPQGNRALPPPILAMLPQDALDKQTTHFAQGPSGYAGSGGVLPPELVGFDRDAETVTANYSLTSGPAVLTLIDYPTPQIAEAQYKKIHDYIKTGSGAQPAFPKPLQDSDQASLEVLRSGPIVALVSGDAIPDESHKLLAQVHYSAELTQMTQGKDNEIVKTGQFLMGVAMLVIIGCSAAVLLGFFLGGGRALYRVARGRPVSSVYEVEFIRLHLED</sequence>
<feature type="signal peptide" evidence="3">
    <location>
        <begin position="1"/>
        <end position="24"/>
    </location>
</feature>
<reference evidence="4" key="1">
    <citation type="submission" date="2023-03" db="EMBL/GenBank/DDBJ databases">
        <title>Edaphobacter sp.</title>
        <authorList>
            <person name="Huber K.J."/>
            <person name="Papendorf J."/>
            <person name="Pilke C."/>
            <person name="Bunk B."/>
            <person name="Sproeer C."/>
            <person name="Pester M."/>
        </authorList>
    </citation>
    <scope>NUCLEOTIDE SEQUENCE</scope>
    <source>
        <strain evidence="4">DSM 110680</strain>
    </source>
</reference>
<keyword evidence="2" id="KW-0812">Transmembrane</keyword>
<keyword evidence="2" id="KW-1133">Transmembrane helix</keyword>
<organism evidence="4">
    <name type="scientific">Telmatobacter sp. DSM 110680</name>
    <dbReference type="NCBI Taxonomy" id="3036704"/>
    <lineage>
        <taxon>Bacteria</taxon>
        <taxon>Pseudomonadati</taxon>
        <taxon>Acidobacteriota</taxon>
        <taxon>Terriglobia</taxon>
        <taxon>Terriglobales</taxon>
        <taxon>Acidobacteriaceae</taxon>
        <taxon>Telmatobacter</taxon>
    </lineage>
</organism>
<dbReference type="Pfam" id="PF20244">
    <property type="entry name" value="DUF6599"/>
    <property type="match status" value="1"/>
</dbReference>
<proteinExistence type="predicted"/>
<dbReference type="AlphaFoldDB" id="A0AAU7DLW8"/>
<accession>A0AAU7DLW8</accession>
<feature type="chain" id="PRO_5043605028" evidence="3">
    <location>
        <begin position="25"/>
        <end position="395"/>
    </location>
</feature>